<proteinExistence type="predicted"/>
<evidence type="ECO:0000256" key="2">
    <source>
        <dbReference type="ARBA" id="ARBA00029440"/>
    </source>
</evidence>
<dbReference type="InterPro" id="IPR008927">
    <property type="entry name" value="6-PGluconate_DH-like_C_sf"/>
</dbReference>
<name>A0ABW1WBR2_9BACL</name>
<dbReference type="InterPro" id="IPR003099">
    <property type="entry name" value="Prephen_DH"/>
</dbReference>
<dbReference type="PANTHER" id="PTHR21363:SF0">
    <property type="entry name" value="PREPHENATE DEHYDROGENASE [NADP(+)]"/>
    <property type="match status" value="1"/>
</dbReference>
<organism evidence="4 5">
    <name type="scientific">Sporolactobacillus kofuensis</name>
    <dbReference type="NCBI Taxonomy" id="269672"/>
    <lineage>
        <taxon>Bacteria</taxon>
        <taxon>Bacillati</taxon>
        <taxon>Bacillota</taxon>
        <taxon>Bacilli</taxon>
        <taxon>Bacillales</taxon>
        <taxon>Sporolactobacillaceae</taxon>
        <taxon>Sporolactobacillus</taxon>
    </lineage>
</organism>
<comment type="pathway">
    <text evidence="2">Amino-acid biosynthesis.</text>
</comment>
<dbReference type="EMBL" id="JBHSTQ010000004">
    <property type="protein sequence ID" value="MFC6386026.1"/>
    <property type="molecule type" value="Genomic_DNA"/>
</dbReference>
<dbReference type="InterPro" id="IPR046825">
    <property type="entry name" value="PDH_C"/>
</dbReference>
<evidence type="ECO:0000313" key="4">
    <source>
        <dbReference type="EMBL" id="MFC6386026.1"/>
    </source>
</evidence>
<dbReference type="PANTHER" id="PTHR21363">
    <property type="entry name" value="PREPHENATE DEHYDROGENASE"/>
    <property type="match status" value="1"/>
</dbReference>
<gene>
    <name evidence="4" type="ORF">ACFP7A_05385</name>
</gene>
<dbReference type="Gene3D" id="1.10.3660.10">
    <property type="entry name" value="6-phosphogluconate dehydrogenase C-terminal like domain"/>
    <property type="match status" value="1"/>
</dbReference>
<dbReference type="SUPFAM" id="SSF48179">
    <property type="entry name" value="6-phosphogluconate dehydrogenase C-terminal domain-like"/>
    <property type="match status" value="1"/>
</dbReference>
<evidence type="ECO:0000259" key="3">
    <source>
        <dbReference type="PROSITE" id="PS51176"/>
    </source>
</evidence>
<dbReference type="Proteomes" id="UP001596267">
    <property type="component" value="Unassembled WGS sequence"/>
</dbReference>
<keyword evidence="5" id="KW-1185">Reference proteome</keyword>
<dbReference type="RefSeq" id="WP_253053144.1">
    <property type="nucleotide sequence ID" value="NZ_JAMXWN010000003.1"/>
</dbReference>
<protein>
    <submittedName>
        <fullName evidence="4">Prephenate dehydrogenase dimerization domain-containing protein</fullName>
    </submittedName>
</protein>
<comment type="caution">
    <text evidence="4">The sequence shown here is derived from an EMBL/GenBank/DDBJ whole genome shotgun (WGS) entry which is preliminary data.</text>
</comment>
<reference evidence="5" key="1">
    <citation type="journal article" date="2019" name="Int. J. Syst. Evol. Microbiol.">
        <title>The Global Catalogue of Microorganisms (GCM) 10K type strain sequencing project: providing services to taxonomists for standard genome sequencing and annotation.</title>
        <authorList>
            <consortium name="The Broad Institute Genomics Platform"/>
            <consortium name="The Broad Institute Genome Sequencing Center for Infectious Disease"/>
            <person name="Wu L."/>
            <person name="Ma J."/>
        </authorList>
    </citation>
    <scope>NUCLEOTIDE SEQUENCE [LARGE SCALE GENOMIC DNA]</scope>
    <source>
        <strain evidence="5">CCUG 42001</strain>
    </source>
</reference>
<dbReference type="Pfam" id="PF20463">
    <property type="entry name" value="PDH_C"/>
    <property type="match status" value="1"/>
</dbReference>
<dbReference type="PROSITE" id="PS51176">
    <property type="entry name" value="PDH_ADH"/>
    <property type="match status" value="1"/>
</dbReference>
<sequence>MKTLLSGLQVCWQQITAEEHDQVVGQLSHLPHIIAAGLVNMTKCAAEQNHFSLDYAAGGFKSTTRIAASDPQLWTAILQSNSSILIQQIEQFCRSLDKVKRALQKDDREGINQFFEQAKAVRTILDHDSQ</sequence>
<keyword evidence="1" id="KW-0560">Oxidoreductase</keyword>
<accession>A0ABW1WBR2</accession>
<feature type="domain" description="Prephenate/arogenate dehydrogenase" evidence="3">
    <location>
        <begin position="1"/>
        <end position="130"/>
    </location>
</feature>
<dbReference type="InterPro" id="IPR050812">
    <property type="entry name" value="Preph/Arog_dehydrog"/>
</dbReference>
<evidence type="ECO:0000256" key="1">
    <source>
        <dbReference type="ARBA" id="ARBA00023002"/>
    </source>
</evidence>
<evidence type="ECO:0000313" key="5">
    <source>
        <dbReference type="Proteomes" id="UP001596267"/>
    </source>
</evidence>